<dbReference type="CDD" id="cd00044">
    <property type="entry name" value="CysPc"/>
    <property type="match status" value="1"/>
</dbReference>
<evidence type="ECO:0000259" key="7">
    <source>
        <dbReference type="PROSITE" id="PS50203"/>
    </source>
</evidence>
<dbReference type="STRING" id="7897.ENSLACP00000018212"/>
<dbReference type="EMBL" id="AFYH01083707">
    <property type="status" value="NOT_ANNOTATED_CDS"/>
    <property type="molecule type" value="Genomic_DNA"/>
</dbReference>
<dbReference type="PROSITE" id="PS00139">
    <property type="entry name" value="THIOL_PROTEASE_CYS"/>
    <property type="match status" value="1"/>
</dbReference>
<name>H3B8J1_LATCH</name>
<evidence type="ECO:0000256" key="2">
    <source>
        <dbReference type="ARBA" id="ARBA00022670"/>
    </source>
</evidence>
<dbReference type="GO" id="GO:0004198">
    <property type="term" value="F:calcium-dependent cysteine-type endopeptidase activity"/>
    <property type="evidence" value="ECO:0007669"/>
    <property type="project" value="InterPro"/>
</dbReference>
<dbReference type="PROSITE" id="PS50203">
    <property type="entry name" value="CALPAIN_CAT"/>
    <property type="match status" value="1"/>
</dbReference>
<dbReference type="Gene3D" id="3.90.70.10">
    <property type="entry name" value="Cysteine proteinases"/>
    <property type="match status" value="1"/>
</dbReference>
<evidence type="ECO:0000256" key="3">
    <source>
        <dbReference type="ARBA" id="ARBA00022801"/>
    </source>
</evidence>
<dbReference type="GO" id="GO:0006508">
    <property type="term" value="P:proteolysis"/>
    <property type="evidence" value="ECO:0007669"/>
    <property type="project" value="UniProtKB-KW"/>
</dbReference>
<gene>
    <name evidence="8" type="primary">CAPN10</name>
</gene>
<evidence type="ECO:0000256" key="4">
    <source>
        <dbReference type="ARBA" id="ARBA00022807"/>
    </source>
</evidence>
<dbReference type="EMBL" id="AFYH01083705">
    <property type="status" value="NOT_ANNOTATED_CDS"/>
    <property type="molecule type" value="Genomic_DNA"/>
</dbReference>
<evidence type="ECO:0000256" key="6">
    <source>
        <dbReference type="PROSITE-ProRule" id="PRU00239"/>
    </source>
</evidence>
<dbReference type="FunFam" id="2.60.120.380:FF:000006">
    <property type="entry name" value="Calpain 10"/>
    <property type="match status" value="1"/>
</dbReference>
<dbReference type="Pfam" id="PF00648">
    <property type="entry name" value="Peptidase_C2"/>
    <property type="match status" value="1"/>
</dbReference>
<dbReference type="eggNOG" id="KOG0045">
    <property type="taxonomic scope" value="Eukaryota"/>
</dbReference>
<dbReference type="CDD" id="cd00214">
    <property type="entry name" value="Calpain_III"/>
    <property type="match status" value="1"/>
</dbReference>
<dbReference type="Ensembl" id="ENSLACT00000018344.1">
    <property type="protein sequence ID" value="ENSLACP00000018212.1"/>
    <property type="gene ID" value="ENSLACG00000016043.1"/>
</dbReference>
<evidence type="ECO:0000313" key="8">
    <source>
        <dbReference type="Ensembl" id="ENSLACP00000018212.1"/>
    </source>
</evidence>
<feature type="active site" evidence="5 6">
    <location>
        <position position="238"/>
    </location>
</feature>
<dbReference type="InterPro" id="IPR038765">
    <property type="entry name" value="Papain-like_cys_pep_sf"/>
</dbReference>
<evidence type="ECO:0000256" key="5">
    <source>
        <dbReference type="PIRSR" id="PIRSR622684-1"/>
    </source>
</evidence>
<dbReference type="InterPro" id="IPR022682">
    <property type="entry name" value="Calpain_domain_III"/>
</dbReference>
<dbReference type="InterPro" id="IPR001300">
    <property type="entry name" value="Peptidase_C2_calpain_cat"/>
</dbReference>
<dbReference type="FunFam" id="2.60.120.380:FF:000010">
    <property type="entry name" value="Calpain 10"/>
    <property type="match status" value="1"/>
</dbReference>
<dbReference type="SUPFAM" id="SSF49758">
    <property type="entry name" value="Calpain large subunit, middle domain (domain III)"/>
    <property type="match status" value="2"/>
</dbReference>
<keyword evidence="4 6" id="KW-0788">Thiol protease</keyword>
<dbReference type="EMBL" id="AFYH01083706">
    <property type="status" value="NOT_ANNOTATED_CDS"/>
    <property type="molecule type" value="Genomic_DNA"/>
</dbReference>
<dbReference type="GO" id="GO:0005737">
    <property type="term" value="C:cytoplasm"/>
    <property type="evidence" value="ECO:0007669"/>
    <property type="project" value="TreeGrafter"/>
</dbReference>
<dbReference type="InParanoid" id="H3B8J1"/>
<evidence type="ECO:0000313" key="9">
    <source>
        <dbReference type="Proteomes" id="UP000008672"/>
    </source>
</evidence>
<accession>H3B8J1</accession>
<dbReference type="OMA" id="ECALSCS"/>
<dbReference type="InterPro" id="IPR000169">
    <property type="entry name" value="Pept_cys_AS"/>
</dbReference>
<dbReference type="PANTHER" id="PTHR10183">
    <property type="entry name" value="CALPAIN"/>
    <property type="match status" value="1"/>
</dbReference>
<protein>
    <submittedName>
        <fullName evidence="8">Calpain 10</fullName>
    </submittedName>
</protein>
<dbReference type="SMART" id="SM00230">
    <property type="entry name" value="CysPc"/>
    <property type="match status" value="1"/>
</dbReference>
<reference evidence="8" key="3">
    <citation type="submission" date="2025-09" db="UniProtKB">
        <authorList>
            <consortium name="Ensembl"/>
        </authorList>
    </citation>
    <scope>IDENTIFICATION</scope>
</reference>
<keyword evidence="9" id="KW-1185">Reference proteome</keyword>
<dbReference type="Gene3D" id="2.60.120.380">
    <property type="match status" value="2"/>
</dbReference>
<dbReference type="Pfam" id="PF01067">
    <property type="entry name" value="Calpain_III"/>
    <property type="match status" value="2"/>
</dbReference>
<feature type="domain" description="Calpain catalytic" evidence="7">
    <location>
        <begin position="13"/>
        <end position="315"/>
    </location>
</feature>
<evidence type="ECO:0000256" key="1">
    <source>
        <dbReference type="ARBA" id="ARBA00007623"/>
    </source>
</evidence>
<proteinExistence type="inferred from homology"/>
<reference evidence="8" key="2">
    <citation type="submission" date="2025-08" db="UniProtKB">
        <authorList>
            <consortium name="Ensembl"/>
        </authorList>
    </citation>
    <scope>IDENTIFICATION</scope>
</reference>
<dbReference type="Bgee" id="ENSLACG00000016043">
    <property type="expression patterns" value="Expressed in chordate pharynx and 2 other cell types or tissues"/>
</dbReference>
<reference evidence="9" key="1">
    <citation type="submission" date="2011-08" db="EMBL/GenBank/DDBJ databases">
        <title>The draft genome of Latimeria chalumnae.</title>
        <authorList>
            <person name="Di Palma F."/>
            <person name="Alfoldi J."/>
            <person name="Johnson J."/>
            <person name="Berlin A."/>
            <person name="Gnerre S."/>
            <person name="Jaffe D."/>
            <person name="MacCallum I."/>
            <person name="Young S."/>
            <person name="Walker B.J."/>
            <person name="Lander E."/>
            <person name="Lindblad-Toh K."/>
        </authorList>
    </citation>
    <scope>NUCLEOTIDE SEQUENCE [LARGE SCALE GENOMIC DNA]</scope>
    <source>
        <strain evidence="9">Wild caught</strain>
    </source>
</reference>
<keyword evidence="3 6" id="KW-0378">Hydrolase</keyword>
<dbReference type="FunCoup" id="H3B8J1">
    <property type="interactions" value="840"/>
</dbReference>
<dbReference type="InterPro" id="IPR022683">
    <property type="entry name" value="Calpain_III"/>
</dbReference>
<organism evidence="8 9">
    <name type="scientific">Latimeria chalumnae</name>
    <name type="common">Coelacanth</name>
    <dbReference type="NCBI Taxonomy" id="7897"/>
    <lineage>
        <taxon>Eukaryota</taxon>
        <taxon>Metazoa</taxon>
        <taxon>Chordata</taxon>
        <taxon>Craniata</taxon>
        <taxon>Vertebrata</taxon>
        <taxon>Euteleostomi</taxon>
        <taxon>Coelacanthiformes</taxon>
        <taxon>Coelacanthidae</taxon>
        <taxon>Latimeria</taxon>
    </lineage>
</organism>
<dbReference type="InterPro" id="IPR036213">
    <property type="entry name" value="Calpain_III_sf"/>
</dbReference>
<dbReference type="SMART" id="SM00720">
    <property type="entry name" value="calpain_III"/>
    <property type="match status" value="2"/>
</dbReference>
<dbReference type="Proteomes" id="UP000008672">
    <property type="component" value="Unassembled WGS sequence"/>
</dbReference>
<dbReference type="InterPro" id="IPR033883">
    <property type="entry name" value="C2_III"/>
</dbReference>
<dbReference type="PANTHER" id="PTHR10183:SF30">
    <property type="entry name" value="CALPAIN-10"/>
    <property type="match status" value="1"/>
</dbReference>
<dbReference type="SUPFAM" id="SSF54001">
    <property type="entry name" value="Cysteine proteinases"/>
    <property type="match status" value="1"/>
</dbReference>
<dbReference type="HOGENOM" id="CLU_010982_3_3_1"/>
<dbReference type="AlphaFoldDB" id="H3B8J1"/>
<keyword evidence="2 6" id="KW-0645">Protease</keyword>
<sequence>WNRKKMASPDGVLFEDPEFPANDSSLFFHHSSPIAKFSGRITWLRPQEICSSPQLFPDNPQEGQAKQGILGDCWFLCACAALHINKRLLTKVISPDQPMWMDSRYTGQFVCQFWQFGQWVSITVDDRLPCIGGRLCFSCCQSEQVFWLPLLEKAYAKLHSCYECLWAGQVADALVDVTGGLAERWMLKSPEKNSKQDGISNVAETVTFQTLMALKDKCGISCSVHGSFHGSSELGEFHAFSVTDIRKVFGVKGEEIRLLQIWNPWGRRSWTGPWKEGGESWSQLDPICAFDLQAQAQQGEFWVEEEEFIREFDEVTAGYPISAAGHLQSLHSGRELSHTQQISGCWVEGHSAGGCRNNNSFFNNPKFWLRVWEEAEVYIALLQKRGKSSNCASSTDVVEDLPRSCHGNGTMVSQEKCCPAIGLHVWKVEKRRFNLQKTLGKPPLAGTRCHSYDREVKLHCDLSPGYYLVIPSTFLKDTEMHFLLRVFSTKRISLSTVKTSQTSPHQSETLPKGEWETTQMKGHWVAGQSAGGSRNFSSYYMNPCFPFSVHMDAGAGNVKIALYQHCQEMSCHPIGFHVYQVPNSSYCTHSASFQHLEPVVSCIPHHYAQEVSRICTLSPGSYIIIPSTYLPNSEGDFTVTIAIKIDRKPVQCQESLEQLLQEVSFMAFMKK</sequence>
<dbReference type="InterPro" id="IPR022684">
    <property type="entry name" value="Calpain_cysteine_protease"/>
</dbReference>
<comment type="similarity">
    <text evidence="1">Belongs to the peptidase C2 family.</text>
</comment>
<feature type="active site" evidence="5 6">
    <location>
        <position position="73"/>
    </location>
</feature>
<dbReference type="PRINTS" id="PR00704">
    <property type="entry name" value="CALPAIN"/>
</dbReference>
<feature type="active site" evidence="5 6">
    <location>
        <position position="263"/>
    </location>
</feature>
<dbReference type="GeneTree" id="ENSGT00940000159706"/>